<feature type="compositionally biased region" description="Basic and acidic residues" evidence="2">
    <location>
        <begin position="1"/>
        <end position="31"/>
    </location>
</feature>
<feature type="region of interest" description="Disordered" evidence="2">
    <location>
        <begin position="720"/>
        <end position="803"/>
    </location>
</feature>
<dbReference type="EMBL" id="JAPTMU010000001">
    <property type="protein sequence ID" value="KAJ4949089.1"/>
    <property type="molecule type" value="Genomic_DNA"/>
</dbReference>
<dbReference type="GO" id="GO:0042157">
    <property type="term" value="P:lipoprotein metabolic process"/>
    <property type="evidence" value="ECO:0007669"/>
    <property type="project" value="InterPro"/>
</dbReference>
<sequence length="1193" mass="133239">MRGDTTKDNEMDAADEHGGSAEAATGERRSSIETLQNMLKRVSQSPFQSQYTTLVSTSDSNGSSMNEPRNKKDDQFLIDLAAAADVTDKQQLNIGRNGDSVGLARIHPFYTNDLGSGHVMEDERRKTSEAVYLEAIFVPPPEFQSSPLDLQPEKSTENGAEFSELPKDLFQTVAPNRVQSHFQTPTSAQNASDNRHFLDKTLNLPDIFKPVPSETRDEGVDLFQAAKGDDLFYATCTSEVNLFKKPSSVFEDPFESPTNKEEDLFQSSQPNIANPSPLTEEADLIRAVPNRNGERFHIGENKQDSFMKEDLFGMSSFKENLDVFSPSSTNSVDPFPSPITRDLFQDVSSLEDPFGTTPVRSNDPFQDVSPWTPDIFQPLPSKTNSMDVFGMTFSNTAPKAVYSTSSVSSPSDMKLDMLSSPDLFKTTAIKAPPPAVRPKPSIRQHGIILTTPQGSTHDILQPSPFSRARNLSMTPSQSAAEKTHVSNFKRPPKPLPRTRPPRTEKTPLAEKLPKPERPPPPTNHIETTDKPEKPERPPAPANPIAPEAIVPKTSPKPAFRPLSKPTPLEETKEFEKENFAVFEDILLMGQERCIEDWPEDSPQLNPQFRPSGTLRLRRESMSIKLDSEEGSAEDLDGFGVKKKAKKFRLSILSRRSSKEISEARRSSTLPTLRKSSKEYLSETNMSTEENEDCEQYGMDYKKKNVKTKVNKLLRRASANSSLLEGKQMNGHLPQDLKAEEIRRQRVSKKESTVRRWSEDALDDHKEKGAHGYTPRKDSKERSQDELLGAHGYTPRKKSQDVERLHTLHSTSKAAYMDDKHFQKTRRMSAGFNGDEDPYEMEDCKPKKPTKMKMLQTGHRSSKENMLDFNNAQKKKGSFSAEELDDDEWMEDCKPKPSKKKGPLPVPRKSAKGQREGFNQQNPQQAASDPFAEDDFTQTGKDFMSPGETYYSEEGEVATCKPKKKLKLKGFKKHKMKSKANHPEYKDPAGATSAHFLSEAARAEWLAAQMDEQALEELEDDYEDGDTDSLMEWWHTVEQWDEVPSDDEDKVLKEDESKSFTILADKVQHGLRVFNKIFTERAEFLWQSILRLHAIADDINTFHHKAKIAGITGGTTSAVGGVAAIAGLALAPFTLGASLVITAVGVGVATAGGIASASAAISDNVHNLHDRKKVSRNLKREEMSQKYGSQLVPV</sequence>
<feature type="region of interest" description="Disordered" evidence="2">
    <location>
        <begin position="1"/>
        <end position="71"/>
    </location>
</feature>
<accession>A0AAD6BRD5</accession>
<keyword evidence="4" id="KW-1185">Reference proteome</keyword>
<feature type="compositionally biased region" description="Polar residues" evidence="2">
    <location>
        <begin position="32"/>
        <end position="67"/>
    </location>
</feature>
<name>A0AAD6BRD5_9TELE</name>
<dbReference type="InterPro" id="IPR008405">
    <property type="entry name" value="ApoL"/>
</dbReference>
<feature type="compositionally biased region" description="Polar residues" evidence="2">
    <location>
        <begin position="469"/>
        <end position="480"/>
    </location>
</feature>
<feature type="compositionally biased region" description="Polar residues" evidence="2">
    <location>
        <begin position="916"/>
        <end position="926"/>
    </location>
</feature>
<feature type="compositionally biased region" description="Basic and acidic residues" evidence="2">
    <location>
        <begin position="526"/>
        <end position="536"/>
    </location>
</feature>
<evidence type="ECO:0000313" key="4">
    <source>
        <dbReference type="Proteomes" id="UP001219934"/>
    </source>
</evidence>
<dbReference type="AlphaFoldDB" id="A0AAD6BRD5"/>
<evidence type="ECO:0000313" key="3">
    <source>
        <dbReference type="EMBL" id="KAJ4949089.1"/>
    </source>
</evidence>
<dbReference type="Pfam" id="PF05461">
    <property type="entry name" value="ApoL"/>
    <property type="match status" value="1"/>
</dbReference>
<dbReference type="PANTHER" id="PTHR14096">
    <property type="entry name" value="APOLIPOPROTEIN L"/>
    <property type="match status" value="1"/>
</dbReference>
<comment type="similarity">
    <text evidence="1">Belongs to the apolipoprotein L family.</text>
</comment>
<feature type="region of interest" description="Disordered" evidence="2">
    <location>
        <begin position="828"/>
        <end position="955"/>
    </location>
</feature>
<organism evidence="3 4">
    <name type="scientific">Pogonophryne albipinna</name>
    <dbReference type="NCBI Taxonomy" id="1090488"/>
    <lineage>
        <taxon>Eukaryota</taxon>
        <taxon>Metazoa</taxon>
        <taxon>Chordata</taxon>
        <taxon>Craniata</taxon>
        <taxon>Vertebrata</taxon>
        <taxon>Euteleostomi</taxon>
        <taxon>Actinopterygii</taxon>
        <taxon>Neopterygii</taxon>
        <taxon>Teleostei</taxon>
        <taxon>Neoteleostei</taxon>
        <taxon>Acanthomorphata</taxon>
        <taxon>Eupercaria</taxon>
        <taxon>Perciformes</taxon>
        <taxon>Notothenioidei</taxon>
        <taxon>Pogonophryne</taxon>
    </lineage>
</organism>
<feature type="region of interest" description="Disordered" evidence="2">
    <location>
        <begin position="662"/>
        <end position="686"/>
    </location>
</feature>
<dbReference type="GO" id="GO:0006869">
    <property type="term" value="P:lipid transport"/>
    <property type="evidence" value="ECO:0007669"/>
    <property type="project" value="InterPro"/>
</dbReference>
<evidence type="ECO:0000256" key="2">
    <source>
        <dbReference type="SAM" id="MobiDB-lite"/>
    </source>
</evidence>
<dbReference type="PANTHER" id="PTHR14096:SF64">
    <property type="match status" value="1"/>
</dbReference>
<proteinExistence type="inferred from homology"/>
<feature type="region of interest" description="Disordered" evidence="2">
    <location>
        <begin position="253"/>
        <end position="277"/>
    </location>
</feature>
<dbReference type="Proteomes" id="UP001219934">
    <property type="component" value="Unassembled WGS sequence"/>
</dbReference>
<dbReference type="GO" id="GO:0008289">
    <property type="term" value="F:lipid binding"/>
    <property type="evidence" value="ECO:0007669"/>
    <property type="project" value="InterPro"/>
</dbReference>
<dbReference type="GO" id="GO:0005576">
    <property type="term" value="C:extracellular region"/>
    <property type="evidence" value="ECO:0007669"/>
    <property type="project" value="InterPro"/>
</dbReference>
<feature type="compositionally biased region" description="Basic and acidic residues" evidence="2">
    <location>
        <begin position="734"/>
        <end position="784"/>
    </location>
</feature>
<dbReference type="GO" id="GO:0016020">
    <property type="term" value="C:membrane"/>
    <property type="evidence" value="ECO:0007669"/>
    <property type="project" value="TreeGrafter"/>
</dbReference>
<feature type="compositionally biased region" description="Polar residues" evidence="2">
    <location>
        <begin position="265"/>
        <end position="277"/>
    </location>
</feature>
<gene>
    <name evidence="3" type="ORF">JOQ06_020607</name>
</gene>
<protein>
    <submittedName>
        <fullName evidence="3">Uncharacterized protein</fullName>
    </submittedName>
</protein>
<comment type="caution">
    <text evidence="3">The sequence shown here is derived from an EMBL/GenBank/DDBJ whole genome shotgun (WGS) entry which is preliminary data.</text>
</comment>
<reference evidence="3" key="1">
    <citation type="submission" date="2022-11" db="EMBL/GenBank/DDBJ databases">
        <title>Chromosome-level genome of Pogonophryne albipinna.</title>
        <authorList>
            <person name="Jo E."/>
        </authorList>
    </citation>
    <scope>NUCLEOTIDE SEQUENCE</scope>
    <source>
        <strain evidence="3">SGF0006</strain>
        <tissue evidence="3">Muscle</tissue>
    </source>
</reference>
<feature type="compositionally biased region" description="Basic and acidic residues" evidence="2">
    <location>
        <begin position="501"/>
        <end position="517"/>
    </location>
</feature>
<evidence type="ECO:0000256" key="1">
    <source>
        <dbReference type="ARBA" id="ARBA00010090"/>
    </source>
</evidence>
<feature type="region of interest" description="Disordered" evidence="2">
    <location>
        <begin position="450"/>
        <end position="575"/>
    </location>
</feature>